<sequence length="200" mass="21317">MDNKKKGTVMIALLITGNLIGAGILALPIQTGGAGLLFSSLAMIVFAAAMYFSAIVLAKEAVEQKKDTFNYPSLYEKYLGPLGKWVATGANLLILYGLLTAYIGGGTTIIVSAISGKTAPNSLLTLIVTILLFITLSAFTAGGTSFVARYNELLMLFLGISFASLVIMGSGHLELHNMLLHDLRFLPIAVPRHPLRLSFP</sequence>
<feature type="transmembrane region" description="Helical" evidence="8">
    <location>
        <begin position="35"/>
        <end position="58"/>
    </location>
</feature>
<evidence type="ECO:0000256" key="5">
    <source>
        <dbReference type="ARBA" id="ARBA00022692"/>
    </source>
</evidence>
<feature type="transmembrane region" description="Helical" evidence="8">
    <location>
        <begin position="122"/>
        <end position="141"/>
    </location>
</feature>
<keyword evidence="4" id="KW-0997">Cell inner membrane</keyword>
<dbReference type="EMBL" id="CR522870">
    <property type="protein sequence ID" value="CAG36091.1"/>
    <property type="molecule type" value="Genomic_DNA"/>
</dbReference>
<evidence type="ECO:0000256" key="1">
    <source>
        <dbReference type="ARBA" id="ARBA00004429"/>
    </source>
</evidence>
<feature type="transmembrane region" description="Helical" evidence="8">
    <location>
        <begin position="7"/>
        <end position="29"/>
    </location>
</feature>
<dbReference type="HOGENOM" id="CLU_1364379_0_0_7"/>
<evidence type="ECO:0000313" key="10">
    <source>
        <dbReference type="Proteomes" id="UP000000602"/>
    </source>
</evidence>
<keyword evidence="3" id="KW-1003">Cell membrane</keyword>
<organism evidence="9 10">
    <name type="scientific">Desulfotalea psychrophila (strain LSv54 / DSM 12343)</name>
    <dbReference type="NCBI Taxonomy" id="177439"/>
    <lineage>
        <taxon>Bacteria</taxon>
        <taxon>Pseudomonadati</taxon>
        <taxon>Thermodesulfobacteriota</taxon>
        <taxon>Desulfobulbia</taxon>
        <taxon>Desulfobulbales</taxon>
        <taxon>Desulfocapsaceae</taxon>
        <taxon>Desulfotalea</taxon>
    </lineage>
</organism>
<dbReference type="Gene3D" id="1.20.1740.10">
    <property type="entry name" value="Amino acid/polyamine transporter I"/>
    <property type="match status" value="1"/>
</dbReference>
<dbReference type="OrthoDB" id="5444732at2"/>
<evidence type="ECO:0000256" key="7">
    <source>
        <dbReference type="ARBA" id="ARBA00023136"/>
    </source>
</evidence>
<dbReference type="eggNOG" id="COG0814">
    <property type="taxonomic scope" value="Bacteria"/>
</dbReference>
<accession>Q6ANI3</accession>
<keyword evidence="5 8" id="KW-0812">Transmembrane</keyword>
<name>Q6ANI3_DESPS</name>
<dbReference type="KEGG" id="dps:DP1362"/>
<gene>
    <name evidence="9" type="ordered locus">DP1362</name>
</gene>
<keyword evidence="10" id="KW-1185">Reference proteome</keyword>
<dbReference type="PANTHER" id="PTHR32195">
    <property type="entry name" value="OS07G0662800 PROTEIN"/>
    <property type="match status" value="1"/>
</dbReference>
<evidence type="ECO:0000256" key="3">
    <source>
        <dbReference type="ARBA" id="ARBA00022475"/>
    </source>
</evidence>
<dbReference type="GO" id="GO:0005886">
    <property type="term" value="C:plasma membrane"/>
    <property type="evidence" value="ECO:0007669"/>
    <property type="project" value="UniProtKB-SubCell"/>
</dbReference>
<reference evidence="10" key="1">
    <citation type="journal article" date="2004" name="Environ. Microbiol.">
        <title>The genome of Desulfotalea psychrophila, a sulfate-reducing bacterium from permanently cold Arctic sediments.</title>
        <authorList>
            <person name="Rabus R."/>
            <person name="Ruepp A."/>
            <person name="Frickey T."/>
            <person name="Rattei T."/>
            <person name="Fartmann B."/>
            <person name="Stark M."/>
            <person name="Bauer M."/>
            <person name="Zibat A."/>
            <person name="Lombardot T."/>
            <person name="Becker I."/>
            <person name="Amann J."/>
            <person name="Gellner K."/>
            <person name="Teeling H."/>
            <person name="Leuschner W.D."/>
            <person name="Gloeckner F.-O."/>
            <person name="Lupas A.N."/>
            <person name="Amann R."/>
            <person name="Klenk H.-P."/>
        </authorList>
    </citation>
    <scope>NUCLEOTIDE SEQUENCE [LARGE SCALE GENOMIC DNA]</scope>
    <source>
        <strain evidence="10">DSM 12343 / LSv54</strain>
    </source>
</reference>
<dbReference type="InterPro" id="IPR018227">
    <property type="entry name" value="Amino_acid_transport_2"/>
</dbReference>
<proteinExistence type="predicted"/>
<dbReference type="GO" id="GO:0003333">
    <property type="term" value="P:amino acid transmembrane transport"/>
    <property type="evidence" value="ECO:0007669"/>
    <property type="project" value="InterPro"/>
</dbReference>
<evidence type="ECO:0000256" key="2">
    <source>
        <dbReference type="ARBA" id="ARBA00022448"/>
    </source>
</evidence>
<protein>
    <submittedName>
        <fullName evidence="9">Related to tyrosine-specific transport protein</fullName>
    </submittedName>
</protein>
<dbReference type="AlphaFoldDB" id="Q6ANI3"/>
<dbReference type="PANTHER" id="PTHR32195:SF26">
    <property type="entry name" value="TRYPTOPHAN OR TYROSINE TRANSPORTER PROTEIN"/>
    <property type="match status" value="1"/>
</dbReference>
<evidence type="ECO:0000256" key="4">
    <source>
        <dbReference type="ARBA" id="ARBA00022519"/>
    </source>
</evidence>
<evidence type="ECO:0000256" key="8">
    <source>
        <dbReference type="SAM" id="Phobius"/>
    </source>
</evidence>
<keyword evidence="7 8" id="KW-0472">Membrane</keyword>
<comment type="subcellular location">
    <subcellularLocation>
        <location evidence="1">Cell inner membrane</location>
        <topology evidence="1">Multi-pass membrane protein</topology>
    </subcellularLocation>
</comment>
<keyword evidence="2" id="KW-0813">Transport</keyword>
<evidence type="ECO:0000256" key="6">
    <source>
        <dbReference type="ARBA" id="ARBA00022989"/>
    </source>
</evidence>
<dbReference type="STRING" id="177439.DP1362"/>
<feature type="transmembrane region" description="Helical" evidence="8">
    <location>
        <begin position="93"/>
        <end position="116"/>
    </location>
</feature>
<dbReference type="Pfam" id="PF03222">
    <property type="entry name" value="Trp_Tyr_perm"/>
    <property type="match status" value="1"/>
</dbReference>
<dbReference type="Proteomes" id="UP000000602">
    <property type="component" value="Chromosome"/>
</dbReference>
<evidence type="ECO:0000313" key="9">
    <source>
        <dbReference type="EMBL" id="CAG36091.1"/>
    </source>
</evidence>
<keyword evidence="6 8" id="KW-1133">Transmembrane helix</keyword>
<feature type="transmembrane region" description="Helical" evidence="8">
    <location>
        <begin position="153"/>
        <end position="173"/>
    </location>
</feature>